<dbReference type="InterPro" id="IPR010140">
    <property type="entry name" value="Histidinol_P_phosphatase_HisJ"/>
</dbReference>
<proteinExistence type="inferred from homology"/>
<dbReference type="SUPFAM" id="SSF89550">
    <property type="entry name" value="PHP domain-like"/>
    <property type="match status" value="1"/>
</dbReference>
<evidence type="ECO:0000256" key="6">
    <source>
        <dbReference type="ARBA" id="ARBA00023102"/>
    </source>
</evidence>
<evidence type="ECO:0000256" key="7">
    <source>
        <dbReference type="ARBA" id="ARBA00049158"/>
    </source>
</evidence>
<organism evidence="10 11">
    <name type="scientific">Teretinema zuelzerae</name>
    <dbReference type="NCBI Taxonomy" id="156"/>
    <lineage>
        <taxon>Bacteria</taxon>
        <taxon>Pseudomonadati</taxon>
        <taxon>Spirochaetota</taxon>
        <taxon>Spirochaetia</taxon>
        <taxon>Spirochaetales</taxon>
        <taxon>Treponemataceae</taxon>
        <taxon>Teretinema</taxon>
    </lineage>
</organism>
<feature type="domain" description="PHP" evidence="9">
    <location>
        <begin position="7"/>
        <end position="216"/>
    </location>
</feature>
<evidence type="ECO:0000313" key="10">
    <source>
        <dbReference type="EMBL" id="MCD1653871.1"/>
    </source>
</evidence>
<evidence type="ECO:0000256" key="3">
    <source>
        <dbReference type="ARBA" id="ARBA00013085"/>
    </source>
</evidence>
<dbReference type="GO" id="GO:0004401">
    <property type="term" value="F:histidinol-phosphatase activity"/>
    <property type="evidence" value="ECO:0007669"/>
    <property type="project" value="UniProtKB-UniRule"/>
</dbReference>
<evidence type="ECO:0000259" key="9">
    <source>
        <dbReference type="Pfam" id="PF02811"/>
    </source>
</evidence>
<dbReference type="GO" id="GO:0005737">
    <property type="term" value="C:cytoplasm"/>
    <property type="evidence" value="ECO:0007669"/>
    <property type="project" value="TreeGrafter"/>
</dbReference>
<dbReference type="RefSeq" id="WP_230753418.1">
    <property type="nucleotide sequence ID" value="NZ_JAINWA010000001.1"/>
</dbReference>
<evidence type="ECO:0000313" key="11">
    <source>
        <dbReference type="Proteomes" id="UP001198163"/>
    </source>
</evidence>
<name>A0AAE3EHG6_9SPIR</name>
<evidence type="ECO:0000256" key="5">
    <source>
        <dbReference type="ARBA" id="ARBA00022801"/>
    </source>
</evidence>
<dbReference type="InterPro" id="IPR004013">
    <property type="entry name" value="PHP_dom"/>
</dbReference>
<dbReference type="Gene3D" id="3.20.20.140">
    <property type="entry name" value="Metal-dependent hydrolases"/>
    <property type="match status" value="1"/>
</dbReference>
<comment type="similarity">
    <text evidence="2 8">Belongs to the PHP hydrolase family. HisK subfamily.</text>
</comment>
<dbReference type="Proteomes" id="UP001198163">
    <property type="component" value="Unassembled WGS sequence"/>
</dbReference>
<comment type="caution">
    <text evidence="10">The sequence shown here is derived from an EMBL/GenBank/DDBJ whole genome shotgun (WGS) entry which is preliminary data.</text>
</comment>
<dbReference type="AlphaFoldDB" id="A0AAE3EHG6"/>
<comment type="catalytic activity">
    <reaction evidence="7 8">
        <text>L-histidinol phosphate + H2O = L-histidinol + phosphate</text>
        <dbReference type="Rhea" id="RHEA:14465"/>
        <dbReference type="ChEBI" id="CHEBI:15377"/>
        <dbReference type="ChEBI" id="CHEBI:43474"/>
        <dbReference type="ChEBI" id="CHEBI:57699"/>
        <dbReference type="ChEBI" id="CHEBI:57980"/>
        <dbReference type="EC" id="3.1.3.15"/>
    </reaction>
</comment>
<dbReference type="GO" id="GO:0000105">
    <property type="term" value="P:L-histidine biosynthetic process"/>
    <property type="evidence" value="ECO:0007669"/>
    <property type="project" value="UniProtKB-UniRule"/>
</dbReference>
<keyword evidence="4 8" id="KW-0028">Amino-acid biosynthesis</keyword>
<keyword evidence="6 8" id="KW-0368">Histidine biosynthesis</keyword>
<reference evidence="10" key="1">
    <citation type="submission" date="2021-08" db="EMBL/GenBank/DDBJ databases">
        <title>Comparative analyses of Brucepasteria parasyntrophica and Teretinema zuelzerae.</title>
        <authorList>
            <person name="Song Y."/>
            <person name="Brune A."/>
        </authorList>
    </citation>
    <scope>NUCLEOTIDE SEQUENCE</scope>
    <source>
        <strain evidence="10">DSM 1903</strain>
    </source>
</reference>
<keyword evidence="11" id="KW-1185">Reference proteome</keyword>
<dbReference type="NCBIfam" id="TIGR01856">
    <property type="entry name" value="hisJ_fam"/>
    <property type="match status" value="1"/>
</dbReference>
<protein>
    <recommendedName>
        <fullName evidence="3 8">Histidinol-phosphatase</fullName>
        <shortName evidence="8">HolPase</shortName>
        <ecNumber evidence="3 8">3.1.3.15</ecNumber>
    </recommendedName>
</protein>
<comment type="pathway">
    <text evidence="1 8">Amino-acid biosynthesis; L-histidine biosynthesis; L-histidine from 5-phospho-alpha-D-ribose 1-diphosphate: step 8/9.</text>
</comment>
<keyword evidence="5 8" id="KW-0378">Hydrolase</keyword>
<dbReference type="Pfam" id="PF02811">
    <property type="entry name" value="PHP"/>
    <property type="match status" value="1"/>
</dbReference>
<accession>A0AAE3EHG6</accession>
<evidence type="ECO:0000256" key="2">
    <source>
        <dbReference type="ARBA" id="ARBA00009152"/>
    </source>
</evidence>
<dbReference type="CDD" id="cd12110">
    <property type="entry name" value="PHP_HisPPase_Hisj_like"/>
    <property type="match status" value="1"/>
</dbReference>
<dbReference type="EC" id="3.1.3.15" evidence="3 8"/>
<evidence type="ECO:0000256" key="1">
    <source>
        <dbReference type="ARBA" id="ARBA00004970"/>
    </source>
</evidence>
<evidence type="ECO:0000256" key="8">
    <source>
        <dbReference type="RuleBase" id="RU366003"/>
    </source>
</evidence>
<sequence>MKRIASYHVHTTWCDGHDSPEAMVRAAIEQNMTDIGFSAHAMWPFASEWHLSPASYGDYAAEIRSLKEKYGAEIRISRGFEADYLEGASAPDRATYSPFSPDYLIGSVHYVPAPAVFGKKSKKVEPWCVDAPAAEVARGLERAFGGDAKKAVSAYWGRVREMIEGADFDIIGHIDIPRKRNGELRFFSETESWYRREIKNTVKAAAHSGKIMEINTGAIARGIRDMIYPSLEFLNLAFEAGVPITINSDSHATDSLLCAYDQARLLAFNAGYRSASFLDDCGWTSAPLDSALAD</sequence>
<dbReference type="EMBL" id="JAINWA010000001">
    <property type="protein sequence ID" value="MCD1653871.1"/>
    <property type="molecule type" value="Genomic_DNA"/>
</dbReference>
<dbReference type="PANTHER" id="PTHR21039:SF0">
    <property type="entry name" value="HISTIDINOL-PHOSPHATASE"/>
    <property type="match status" value="1"/>
</dbReference>
<dbReference type="PANTHER" id="PTHR21039">
    <property type="entry name" value="HISTIDINOL PHOSPHATASE-RELATED"/>
    <property type="match status" value="1"/>
</dbReference>
<gene>
    <name evidence="10" type="ORF">K7J14_04050</name>
</gene>
<dbReference type="InterPro" id="IPR016195">
    <property type="entry name" value="Pol/histidinol_Pase-like"/>
</dbReference>
<evidence type="ECO:0000256" key="4">
    <source>
        <dbReference type="ARBA" id="ARBA00022605"/>
    </source>
</evidence>